<accession>A0A195DUN8</accession>
<proteinExistence type="predicted"/>
<reference evidence="1 2" key="1">
    <citation type="submission" date="2015-09" db="EMBL/GenBank/DDBJ databases">
        <title>Trachymyrmex cornetzi WGS genome.</title>
        <authorList>
            <person name="Nygaard S."/>
            <person name="Hu H."/>
            <person name="Boomsma J."/>
            <person name="Zhang G."/>
        </authorList>
    </citation>
    <scope>NUCLEOTIDE SEQUENCE [LARGE SCALE GENOMIC DNA]</scope>
    <source>
        <strain evidence="1">Tcor2-1</strain>
        <tissue evidence="1">Whole body</tissue>
    </source>
</reference>
<gene>
    <name evidence="1" type="ORF">ALC57_11480</name>
</gene>
<feature type="non-terminal residue" evidence="1">
    <location>
        <position position="1"/>
    </location>
</feature>
<evidence type="ECO:0000313" key="1">
    <source>
        <dbReference type="EMBL" id="KYN16269.1"/>
    </source>
</evidence>
<dbReference type="Proteomes" id="UP000078492">
    <property type="component" value="Unassembled WGS sequence"/>
</dbReference>
<sequence>IFLLPIVPRYTSCVERSDKRKEMERTWQDSNNLLGSPLSALSTYAQKLDWSQSVLDGNYLRITVEILLRICSQSTQRIRSRAQKLLLISSPTQFAMFQRQELTLSLNRVIAIEFPNCDPAPSKATEMRYLFYY</sequence>
<dbReference type="EMBL" id="KQ980390">
    <property type="protein sequence ID" value="KYN16269.1"/>
    <property type="molecule type" value="Genomic_DNA"/>
</dbReference>
<organism evidence="1 2">
    <name type="scientific">Trachymyrmex cornetzi</name>
    <dbReference type="NCBI Taxonomy" id="471704"/>
    <lineage>
        <taxon>Eukaryota</taxon>
        <taxon>Metazoa</taxon>
        <taxon>Ecdysozoa</taxon>
        <taxon>Arthropoda</taxon>
        <taxon>Hexapoda</taxon>
        <taxon>Insecta</taxon>
        <taxon>Pterygota</taxon>
        <taxon>Neoptera</taxon>
        <taxon>Endopterygota</taxon>
        <taxon>Hymenoptera</taxon>
        <taxon>Apocrita</taxon>
        <taxon>Aculeata</taxon>
        <taxon>Formicoidea</taxon>
        <taxon>Formicidae</taxon>
        <taxon>Myrmicinae</taxon>
        <taxon>Trachymyrmex</taxon>
    </lineage>
</organism>
<dbReference type="AlphaFoldDB" id="A0A195DUN8"/>
<keyword evidence="2" id="KW-1185">Reference proteome</keyword>
<protein>
    <submittedName>
        <fullName evidence="1">Uncharacterized protein</fullName>
    </submittedName>
</protein>
<name>A0A195DUN8_9HYME</name>
<evidence type="ECO:0000313" key="2">
    <source>
        <dbReference type="Proteomes" id="UP000078492"/>
    </source>
</evidence>